<dbReference type="RefSeq" id="WP_075365476.1">
    <property type="nucleotide sequence ID" value="NZ_MLBF01000022.1"/>
</dbReference>
<keyword evidence="2" id="KW-1185">Reference proteome</keyword>
<accession>A0A1Q8QU99</accession>
<proteinExistence type="predicted"/>
<comment type="caution">
    <text evidence="1">The sequence shown here is derived from an EMBL/GenBank/DDBJ whole genome shotgun (WGS) entry which is preliminary data.</text>
</comment>
<name>A0A1Q8QU99_9FIRM</name>
<sequence length="184" mass="21580">MNRSRRYSLYRRFLLEPIVLDRQWQEDSFYFHGQKNYLIQQLKSMFGWAGSKYREGILFFEPEMTADSELFPTLASISDLTMLVCGKIRHSLTNSELGIKAELDGSVRITKSEVERLLLKLKDDYGDFWINEYRKMKSSTPLADLVCEHLVEWGFGQWEDHVFFVLNAAGGRWKVQYGSVELDD</sequence>
<dbReference type="EMBL" id="MLBF01000022">
    <property type="protein sequence ID" value="OLN30818.1"/>
    <property type="molecule type" value="Genomic_DNA"/>
</dbReference>
<dbReference type="Proteomes" id="UP000186102">
    <property type="component" value="Unassembled WGS sequence"/>
</dbReference>
<dbReference type="AlphaFoldDB" id="A0A1Q8QU99"/>
<evidence type="ECO:0000313" key="2">
    <source>
        <dbReference type="Proteomes" id="UP000186102"/>
    </source>
</evidence>
<evidence type="ECO:0000313" key="1">
    <source>
        <dbReference type="EMBL" id="OLN30818.1"/>
    </source>
</evidence>
<organism evidence="1 2">
    <name type="scientific">Desulfosporosinus metallidurans</name>
    <dbReference type="NCBI Taxonomy" id="1888891"/>
    <lineage>
        <taxon>Bacteria</taxon>
        <taxon>Bacillati</taxon>
        <taxon>Bacillota</taxon>
        <taxon>Clostridia</taxon>
        <taxon>Eubacteriales</taxon>
        <taxon>Desulfitobacteriaceae</taxon>
        <taxon>Desulfosporosinus</taxon>
    </lineage>
</organism>
<reference evidence="1 2" key="1">
    <citation type="submission" date="2016-09" db="EMBL/GenBank/DDBJ databases">
        <title>Complete genome of Desulfosporosinus sp. OL.</title>
        <authorList>
            <person name="Mardanov A."/>
            <person name="Beletsky A."/>
            <person name="Panova A."/>
            <person name="Karnachuk O."/>
            <person name="Ravin N."/>
        </authorList>
    </citation>
    <scope>NUCLEOTIDE SEQUENCE [LARGE SCALE GENOMIC DNA]</scope>
    <source>
        <strain evidence="1 2">OL</strain>
    </source>
</reference>
<dbReference type="Pfam" id="PF09661">
    <property type="entry name" value="DUF2398"/>
    <property type="match status" value="1"/>
</dbReference>
<dbReference type="InterPro" id="IPR013494">
    <property type="entry name" value="CHP02678"/>
</dbReference>
<dbReference type="STRING" id="1888891.DSOL_2936"/>
<gene>
    <name evidence="1" type="ORF">DSOL_2936</name>
</gene>
<protein>
    <submittedName>
        <fullName evidence="1">Uncharacterized protein</fullName>
    </submittedName>
</protein>